<dbReference type="OrthoDB" id="6110868at2759"/>
<protein>
    <submittedName>
        <fullName evidence="1">Uncharacterized protein</fullName>
    </submittedName>
</protein>
<dbReference type="InterPro" id="IPR031248">
    <property type="entry name" value="RNF213"/>
</dbReference>
<dbReference type="EMBL" id="JAPDFW010000052">
    <property type="protein sequence ID" value="KAJ5078637.1"/>
    <property type="molecule type" value="Genomic_DNA"/>
</dbReference>
<accession>A0A9Q0LTF5</accession>
<comment type="caution">
    <text evidence="1">The sequence shown here is derived from an EMBL/GenBank/DDBJ whole genome shotgun (WGS) entry which is preliminary data.</text>
</comment>
<sequence>MNPEFPLKVLHKELELSDQDARRDEDKFPVIAISNWKLDASKTNRGIFLQRNDPDKEGLKETGKTIFESIFISSIYKPSKKEIKIPENFAEIYLEIFQAQQKKIKKTEESEERIIRENFFGLRDFYYLIKMIGYDLKDKKEKDRKKKCSKQEILEIVFQSFLRNFGGAPKQFFDEIIQTIIKKIWLLE</sequence>
<dbReference type="GO" id="GO:0004842">
    <property type="term" value="F:ubiquitin-protein transferase activity"/>
    <property type="evidence" value="ECO:0007669"/>
    <property type="project" value="InterPro"/>
</dbReference>
<keyword evidence="2" id="KW-1185">Reference proteome</keyword>
<gene>
    <name evidence="1" type="ORF">M0811_14821</name>
</gene>
<proteinExistence type="predicted"/>
<dbReference type="GO" id="GO:0016887">
    <property type="term" value="F:ATP hydrolysis activity"/>
    <property type="evidence" value="ECO:0007669"/>
    <property type="project" value="InterPro"/>
</dbReference>
<name>A0A9Q0LTF5_ANAIG</name>
<dbReference type="PANTHER" id="PTHR22605">
    <property type="entry name" value="RZ-TYPE DOMAIN-CONTAINING PROTEIN"/>
    <property type="match status" value="1"/>
</dbReference>
<dbReference type="PANTHER" id="PTHR22605:SF1">
    <property type="entry name" value="RZ-TYPE DOMAIN-CONTAINING PROTEIN"/>
    <property type="match status" value="1"/>
</dbReference>
<evidence type="ECO:0000313" key="2">
    <source>
        <dbReference type="Proteomes" id="UP001149090"/>
    </source>
</evidence>
<evidence type="ECO:0000313" key="1">
    <source>
        <dbReference type="EMBL" id="KAJ5078637.1"/>
    </source>
</evidence>
<dbReference type="AlphaFoldDB" id="A0A9Q0LTF5"/>
<organism evidence="1 2">
    <name type="scientific">Anaeramoeba ignava</name>
    <name type="common">Anaerobic marine amoeba</name>
    <dbReference type="NCBI Taxonomy" id="1746090"/>
    <lineage>
        <taxon>Eukaryota</taxon>
        <taxon>Metamonada</taxon>
        <taxon>Anaeramoebidae</taxon>
        <taxon>Anaeramoeba</taxon>
    </lineage>
</organism>
<dbReference type="Proteomes" id="UP001149090">
    <property type="component" value="Unassembled WGS sequence"/>
</dbReference>
<reference evidence="1" key="1">
    <citation type="submission" date="2022-10" db="EMBL/GenBank/DDBJ databases">
        <title>Novel sulphate-reducing endosymbionts in the free-living metamonad Anaeramoeba.</title>
        <authorList>
            <person name="Jerlstrom-Hultqvist J."/>
            <person name="Cepicka I."/>
            <person name="Gallot-Lavallee L."/>
            <person name="Salas-Leiva D."/>
            <person name="Curtis B.A."/>
            <person name="Zahonova K."/>
            <person name="Pipaliya S."/>
            <person name="Dacks J."/>
            <person name="Roger A.J."/>
        </authorList>
    </citation>
    <scope>NUCLEOTIDE SEQUENCE</scope>
    <source>
        <strain evidence="1">BMAN</strain>
    </source>
</reference>